<feature type="binding site" evidence="5">
    <location>
        <position position="2"/>
    </location>
    <ligand>
        <name>Ni(2+)</name>
        <dbReference type="ChEBI" id="CHEBI:49786"/>
    </ligand>
</feature>
<dbReference type="GO" id="GO:0016530">
    <property type="term" value="F:metallochaperone activity"/>
    <property type="evidence" value="ECO:0007669"/>
    <property type="project" value="UniProtKB-ARBA"/>
</dbReference>
<dbReference type="GO" id="GO:0008270">
    <property type="term" value="F:zinc ion binding"/>
    <property type="evidence" value="ECO:0007669"/>
    <property type="project" value="UniProtKB-UniRule"/>
</dbReference>
<dbReference type="FunFam" id="3.30.2320.80:FF:000001">
    <property type="entry name" value="Hydrogenase maturation factor HypA"/>
    <property type="match status" value="1"/>
</dbReference>
<evidence type="ECO:0000313" key="10">
    <source>
        <dbReference type="Proteomes" id="UP000248897"/>
    </source>
</evidence>
<dbReference type="EMBL" id="CP065673">
    <property type="protein sequence ID" value="QPS19120.1"/>
    <property type="molecule type" value="Genomic_DNA"/>
</dbReference>
<dbReference type="InterPro" id="IPR000688">
    <property type="entry name" value="HypA/HybF"/>
</dbReference>
<dbReference type="NCBIfam" id="NF002979">
    <property type="entry name" value="PRK03681.1"/>
    <property type="match status" value="1"/>
</dbReference>
<dbReference type="Pfam" id="PF01155">
    <property type="entry name" value="HypA"/>
    <property type="match status" value="1"/>
</dbReference>
<dbReference type="STRING" id="82996.ADP72_14615"/>
<dbReference type="AlphaFoldDB" id="A0A2X4VAM7"/>
<feature type="binding site" evidence="5">
    <location>
        <position position="90"/>
    </location>
    <ligand>
        <name>Zn(2+)</name>
        <dbReference type="ChEBI" id="CHEBI:29105"/>
    </ligand>
</feature>
<keyword evidence="4 5" id="KW-0862">Zinc</keyword>
<keyword evidence="11" id="KW-1185">Reference proteome</keyword>
<reference evidence="7 11" key="3">
    <citation type="submission" date="2020-12" db="EMBL/GenBank/DDBJ databases">
        <title>FDA dAtabase for Regulatory Grade micrObial Sequences (FDA-ARGOS): Supporting development and validation of Infectious Disease Dx tests.</title>
        <authorList>
            <person name="Sproer C."/>
            <person name="Gronow S."/>
            <person name="Severitt S."/>
            <person name="Schroder I."/>
            <person name="Tallon L."/>
            <person name="Sadzewicz L."/>
            <person name="Zhao X."/>
            <person name="Boylan J."/>
            <person name="Ott S."/>
            <person name="Bowen H."/>
            <person name="Vavikolanu K."/>
            <person name="Mehta A."/>
            <person name="Aluvathingal J."/>
            <person name="Nadendla S."/>
            <person name="Lowell S."/>
            <person name="Myers T."/>
            <person name="Yan Y."/>
            <person name="Sichtig H."/>
        </authorList>
    </citation>
    <scope>NUCLEOTIDE SEQUENCE [LARGE SCALE GENOMIC DNA]</scope>
    <source>
        <strain evidence="7 11">FDAARGOS_907</strain>
    </source>
</reference>
<evidence type="ECO:0000313" key="9">
    <source>
        <dbReference type="Proteomes" id="UP000248196"/>
    </source>
</evidence>
<gene>
    <name evidence="5 8" type="primary">hypA</name>
    <name evidence="6" type="ORF">CT690_14795</name>
    <name evidence="7" type="ORF">I6G64_16120</name>
    <name evidence="8" type="ORF">NCTC12961_05079</name>
</gene>
<feature type="binding site" evidence="5">
    <location>
        <position position="76"/>
    </location>
    <ligand>
        <name>Zn(2+)</name>
        <dbReference type="ChEBI" id="CHEBI:29105"/>
    </ligand>
</feature>
<keyword evidence="3 5" id="KW-0479">Metal-binding</keyword>
<dbReference type="GO" id="GO:0051604">
    <property type="term" value="P:protein maturation"/>
    <property type="evidence" value="ECO:0007669"/>
    <property type="project" value="InterPro"/>
</dbReference>
<dbReference type="PANTHER" id="PTHR34535">
    <property type="entry name" value="HYDROGENASE MATURATION FACTOR HYPA"/>
    <property type="match status" value="1"/>
</dbReference>
<protein>
    <recommendedName>
        <fullName evidence="5">Hydrogenase maturation factor HypA</fullName>
    </recommendedName>
</protein>
<evidence type="ECO:0000256" key="2">
    <source>
        <dbReference type="ARBA" id="ARBA00022596"/>
    </source>
</evidence>
<evidence type="ECO:0000256" key="5">
    <source>
        <dbReference type="HAMAP-Rule" id="MF_00213"/>
    </source>
</evidence>
<proteinExistence type="inferred from homology"/>
<dbReference type="Gene3D" id="3.30.2320.80">
    <property type="match status" value="1"/>
</dbReference>
<evidence type="ECO:0000256" key="1">
    <source>
        <dbReference type="ARBA" id="ARBA00010748"/>
    </source>
</evidence>
<dbReference type="PIRSF" id="PIRSF004761">
    <property type="entry name" value="Hydrgn_mat_HypA"/>
    <property type="match status" value="1"/>
</dbReference>
<evidence type="ECO:0000313" key="8">
    <source>
        <dbReference type="EMBL" id="SQI45178.1"/>
    </source>
</evidence>
<evidence type="ECO:0000256" key="3">
    <source>
        <dbReference type="ARBA" id="ARBA00022723"/>
    </source>
</evidence>
<organism evidence="8 10">
    <name type="scientific">Serratia plymuthica</name>
    <dbReference type="NCBI Taxonomy" id="82996"/>
    <lineage>
        <taxon>Bacteria</taxon>
        <taxon>Pseudomonadati</taxon>
        <taxon>Pseudomonadota</taxon>
        <taxon>Gammaproteobacteria</taxon>
        <taxon>Enterobacterales</taxon>
        <taxon>Yersiniaceae</taxon>
        <taxon>Serratia</taxon>
    </lineage>
</organism>
<dbReference type="NCBIfam" id="TIGR00100">
    <property type="entry name" value="hypA"/>
    <property type="match status" value="1"/>
</dbReference>
<name>A0A2X4VAM7_SERPL</name>
<evidence type="ECO:0000313" key="7">
    <source>
        <dbReference type="EMBL" id="QPS19120.1"/>
    </source>
</evidence>
<dbReference type="RefSeq" id="WP_004948123.1">
    <property type="nucleotide sequence ID" value="NZ_CAMISH010000005.1"/>
</dbReference>
<feature type="binding site" evidence="5">
    <location>
        <position position="93"/>
    </location>
    <ligand>
        <name>Zn(2+)</name>
        <dbReference type="ChEBI" id="CHEBI:29105"/>
    </ligand>
</feature>
<dbReference type="OrthoDB" id="288014at2"/>
<dbReference type="PROSITE" id="PS01249">
    <property type="entry name" value="HYPA"/>
    <property type="match status" value="1"/>
</dbReference>
<dbReference type="EMBL" id="PESE01000004">
    <property type="protein sequence ID" value="PYD38149.1"/>
    <property type="molecule type" value="Genomic_DNA"/>
</dbReference>
<dbReference type="NCBIfam" id="NF009046">
    <property type="entry name" value="PRK12380.1"/>
    <property type="match status" value="1"/>
</dbReference>
<feature type="binding site" evidence="5">
    <location>
        <position position="73"/>
    </location>
    <ligand>
        <name>Zn(2+)</name>
        <dbReference type="ChEBI" id="CHEBI:29105"/>
    </ligand>
</feature>
<reference evidence="8 10" key="2">
    <citation type="submission" date="2018-06" db="EMBL/GenBank/DDBJ databases">
        <authorList>
            <consortium name="Pathogen Informatics"/>
            <person name="Doyle S."/>
        </authorList>
    </citation>
    <scope>NUCLEOTIDE SEQUENCE [LARGE SCALE GENOMIC DNA]</scope>
    <source>
        <strain evidence="8 10">NCTC12961</strain>
    </source>
</reference>
<reference evidence="6 9" key="1">
    <citation type="submission" date="2017-11" db="EMBL/GenBank/DDBJ databases">
        <title>Genome sequence of the oocydin A producing rhizobacterium Serratia plymuthica 4Rx5.</title>
        <authorList>
            <person name="Matilla M.A."/>
            <person name="Udaondo Z."/>
            <person name="Salmond G.P.C."/>
        </authorList>
    </citation>
    <scope>NUCLEOTIDE SEQUENCE [LARGE SCALE GENOMIC DNA]</scope>
    <source>
        <strain evidence="6 9">4Rx5</strain>
    </source>
</reference>
<dbReference type="GO" id="GO:0016151">
    <property type="term" value="F:nickel cation binding"/>
    <property type="evidence" value="ECO:0007669"/>
    <property type="project" value="UniProtKB-UniRule"/>
</dbReference>
<keyword evidence="2 5" id="KW-0533">Nickel</keyword>
<dbReference type="InterPro" id="IPR020538">
    <property type="entry name" value="Hydgase_Ni_incorp_HypA/HybF_CS"/>
</dbReference>
<accession>A0A2X4VAM7</accession>
<evidence type="ECO:0000313" key="6">
    <source>
        <dbReference type="EMBL" id="PYD38149.1"/>
    </source>
</evidence>
<dbReference type="Proteomes" id="UP000248196">
    <property type="component" value="Unassembled WGS sequence"/>
</dbReference>
<dbReference type="HAMAP" id="MF_00213">
    <property type="entry name" value="HypA_HybF"/>
    <property type="match status" value="1"/>
</dbReference>
<comment type="function">
    <text evidence="5">Involved in the maturation of [NiFe] hydrogenases. Required for nickel insertion into the metal center of the hydrogenase.</text>
</comment>
<sequence>MHEITLCHYALEIMQQHAQQQQARRITAVWLEVGAYSCVEAQALHFCFDMVCRGTLAEGCTLHLQQQQALSWCHDCQCEVALPLPQVRICPHCEGHNLRVQADDGIQIKRLEIE</sequence>
<dbReference type="EMBL" id="LS483469">
    <property type="protein sequence ID" value="SQI45178.1"/>
    <property type="molecule type" value="Genomic_DNA"/>
</dbReference>
<dbReference type="PANTHER" id="PTHR34535:SF3">
    <property type="entry name" value="HYDROGENASE MATURATION FACTOR HYPA"/>
    <property type="match status" value="1"/>
</dbReference>
<dbReference type="Proteomes" id="UP000248897">
    <property type="component" value="Chromosome 1"/>
</dbReference>
<dbReference type="Proteomes" id="UP000594967">
    <property type="component" value="Chromosome"/>
</dbReference>
<evidence type="ECO:0000256" key="4">
    <source>
        <dbReference type="ARBA" id="ARBA00022833"/>
    </source>
</evidence>
<evidence type="ECO:0000313" key="11">
    <source>
        <dbReference type="Proteomes" id="UP000594967"/>
    </source>
</evidence>
<comment type="similarity">
    <text evidence="1 5">Belongs to the HypA/HybF family.</text>
</comment>